<dbReference type="EMBL" id="FPHG01000035">
    <property type="protein sequence ID" value="SFV58364.1"/>
    <property type="molecule type" value="Genomic_DNA"/>
</dbReference>
<evidence type="ECO:0000259" key="1">
    <source>
        <dbReference type="SMART" id="SM01321"/>
    </source>
</evidence>
<gene>
    <name evidence="2" type="ORF">MNB_SV-9-765</name>
</gene>
<dbReference type="InterPro" id="IPR036515">
    <property type="entry name" value="Transposase_17_sf"/>
</dbReference>
<dbReference type="Pfam" id="PF01797">
    <property type="entry name" value="Y1_Tnp"/>
    <property type="match status" value="1"/>
</dbReference>
<dbReference type="PANTHER" id="PTHR36966:SF1">
    <property type="entry name" value="REP-ASSOCIATED TYROSINE TRANSPOSASE"/>
    <property type="match status" value="1"/>
</dbReference>
<protein>
    <recommendedName>
        <fullName evidence="1">Transposase IS200-like domain-containing protein</fullName>
    </recommendedName>
</protein>
<evidence type="ECO:0000313" key="2">
    <source>
        <dbReference type="EMBL" id="SFV58364.1"/>
    </source>
</evidence>
<dbReference type="Gene3D" id="3.30.70.1290">
    <property type="entry name" value="Transposase IS200-like"/>
    <property type="match status" value="1"/>
</dbReference>
<dbReference type="InterPro" id="IPR002686">
    <property type="entry name" value="Transposase_17"/>
</dbReference>
<dbReference type="GO" id="GO:0043565">
    <property type="term" value="F:sequence-specific DNA binding"/>
    <property type="evidence" value="ECO:0007669"/>
    <property type="project" value="TreeGrafter"/>
</dbReference>
<dbReference type="GO" id="GO:0004803">
    <property type="term" value="F:transposase activity"/>
    <property type="evidence" value="ECO:0007669"/>
    <property type="project" value="InterPro"/>
</dbReference>
<sequence>MSKYKRIYKDGYSYFITIVTHRREPILIDNISLLRKSFALSKKLYSYNIDAIIVLPDHIHMIITPKKAKEYSKIISHIKRSFVYGLDDDYKQNAKTTLSHSSYQRKLSGIWQKRFYEHTIRDENDWLEKILYIKFNAVKHKLVDVWVDWEYSSFVKS</sequence>
<name>A0A1W1BY12_9ZZZZ</name>
<feature type="domain" description="Transposase IS200-like" evidence="1">
    <location>
        <begin position="9"/>
        <end position="136"/>
    </location>
</feature>
<dbReference type="SUPFAM" id="SSF143422">
    <property type="entry name" value="Transposase IS200-like"/>
    <property type="match status" value="1"/>
</dbReference>
<dbReference type="PANTHER" id="PTHR36966">
    <property type="entry name" value="REP-ASSOCIATED TYROSINE TRANSPOSASE"/>
    <property type="match status" value="1"/>
</dbReference>
<dbReference type="InterPro" id="IPR052715">
    <property type="entry name" value="RAYT_transposase"/>
</dbReference>
<dbReference type="GO" id="GO:0006313">
    <property type="term" value="P:DNA transposition"/>
    <property type="evidence" value="ECO:0007669"/>
    <property type="project" value="InterPro"/>
</dbReference>
<proteinExistence type="predicted"/>
<reference evidence="2" key="1">
    <citation type="submission" date="2016-10" db="EMBL/GenBank/DDBJ databases">
        <authorList>
            <person name="de Groot N.N."/>
        </authorList>
    </citation>
    <scope>NUCLEOTIDE SEQUENCE</scope>
</reference>
<dbReference type="SMART" id="SM01321">
    <property type="entry name" value="Y1_Tnp"/>
    <property type="match status" value="1"/>
</dbReference>
<dbReference type="NCBIfam" id="NF047646">
    <property type="entry name" value="REP_Tyr_transpos"/>
    <property type="match status" value="1"/>
</dbReference>
<organism evidence="2">
    <name type="scientific">hydrothermal vent metagenome</name>
    <dbReference type="NCBI Taxonomy" id="652676"/>
    <lineage>
        <taxon>unclassified sequences</taxon>
        <taxon>metagenomes</taxon>
        <taxon>ecological metagenomes</taxon>
    </lineage>
</organism>
<dbReference type="AlphaFoldDB" id="A0A1W1BY12"/>
<accession>A0A1W1BY12</accession>